<comment type="subcellular location">
    <subcellularLocation>
        <location evidence="1">Secreted</location>
    </subcellularLocation>
</comment>
<dbReference type="EMBL" id="UYYB01106801">
    <property type="protein sequence ID" value="VDM79920.1"/>
    <property type="molecule type" value="Genomic_DNA"/>
</dbReference>
<comment type="similarity">
    <text evidence="2">Belongs to the nematode transthyretin-like family.</text>
</comment>
<evidence type="ECO:0000256" key="3">
    <source>
        <dbReference type="ARBA" id="ARBA00022525"/>
    </source>
</evidence>
<keyword evidence="3" id="KW-0964">Secreted</keyword>
<dbReference type="GO" id="GO:0005576">
    <property type="term" value="C:extracellular region"/>
    <property type="evidence" value="ECO:0007669"/>
    <property type="project" value="UniProtKB-SubCell"/>
</dbReference>
<evidence type="ECO:0008006" key="8">
    <source>
        <dbReference type="Google" id="ProtNLM"/>
    </source>
</evidence>
<sequence length="137" mass="15265">MRSFVLLILVGICYSSVMAVMQNVTVTGTALCHKKRMPNVQVELYERDTLDPNDLLASTYTNAEGEFKIFGEEDEVGSIQPFLRISHGCMTSQPNCKRVCDYDVPAGKIGSTYDMTYVPLDIALMIEEIDKVSTQQA</sequence>
<dbReference type="InterPro" id="IPR038479">
    <property type="entry name" value="Transthyretin-like_sf"/>
</dbReference>
<accession>A0A3P7J386</accession>
<keyword evidence="7" id="KW-1185">Reference proteome</keyword>
<evidence type="ECO:0000256" key="1">
    <source>
        <dbReference type="ARBA" id="ARBA00004613"/>
    </source>
</evidence>
<proteinExistence type="inferred from homology"/>
<keyword evidence="4 5" id="KW-0732">Signal</keyword>
<dbReference type="Gene3D" id="2.60.40.3330">
    <property type="match status" value="1"/>
</dbReference>
<evidence type="ECO:0000256" key="2">
    <source>
        <dbReference type="ARBA" id="ARBA00010112"/>
    </source>
</evidence>
<dbReference type="Pfam" id="PF01060">
    <property type="entry name" value="TTR-52"/>
    <property type="match status" value="1"/>
</dbReference>
<feature type="signal peptide" evidence="5">
    <location>
        <begin position="1"/>
        <end position="19"/>
    </location>
</feature>
<name>A0A3P7J386_STRVU</name>
<dbReference type="PANTHER" id="PTHR21700:SF30">
    <property type="entry name" value="TRANSTHYRETIN-LIKE FAMILY PROTEIN"/>
    <property type="match status" value="1"/>
</dbReference>
<gene>
    <name evidence="6" type="ORF">SVUK_LOCUS14918</name>
</gene>
<dbReference type="OrthoDB" id="5826894at2759"/>
<dbReference type="InterPro" id="IPR001534">
    <property type="entry name" value="Transthyretin-like"/>
</dbReference>
<dbReference type="AlphaFoldDB" id="A0A3P7J386"/>
<evidence type="ECO:0000256" key="5">
    <source>
        <dbReference type="SAM" id="SignalP"/>
    </source>
</evidence>
<reference evidence="6 7" key="1">
    <citation type="submission" date="2018-11" db="EMBL/GenBank/DDBJ databases">
        <authorList>
            <consortium name="Pathogen Informatics"/>
        </authorList>
    </citation>
    <scope>NUCLEOTIDE SEQUENCE [LARGE SCALE GENOMIC DNA]</scope>
</reference>
<protein>
    <recommendedName>
        <fullName evidence="8">Transthyretin-like family protein</fullName>
    </recommendedName>
</protein>
<evidence type="ECO:0000313" key="6">
    <source>
        <dbReference type="EMBL" id="VDM79920.1"/>
    </source>
</evidence>
<organism evidence="6 7">
    <name type="scientific">Strongylus vulgaris</name>
    <name type="common">Blood worm</name>
    <dbReference type="NCBI Taxonomy" id="40348"/>
    <lineage>
        <taxon>Eukaryota</taxon>
        <taxon>Metazoa</taxon>
        <taxon>Ecdysozoa</taxon>
        <taxon>Nematoda</taxon>
        <taxon>Chromadorea</taxon>
        <taxon>Rhabditida</taxon>
        <taxon>Rhabditina</taxon>
        <taxon>Rhabditomorpha</taxon>
        <taxon>Strongyloidea</taxon>
        <taxon>Strongylidae</taxon>
        <taxon>Strongylus</taxon>
    </lineage>
</organism>
<dbReference type="PANTHER" id="PTHR21700">
    <property type="entry name" value="TRANSTHYRETIN-LIKE FAMILY PROTEIN-RELATED"/>
    <property type="match status" value="1"/>
</dbReference>
<evidence type="ECO:0000256" key="4">
    <source>
        <dbReference type="ARBA" id="ARBA00022729"/>
    </source>
</evidence>
<evidence type="ECO:0000313" key="7">
    <source>
        <dbReference type="Proteomes" id="UP000270094"/>
    </source>
</evidence>
<feature type="non-terminal residue" evidence="6">
    <location>
        <position position="137"/>
    </location>
</feature>
<dbReference type="GO" id="GO:0009986">
    <property type="term" value="C:cell surface"/>
    <property type="evidence" value="ECO:0007669"/>
    <property type="project" value="InterPro"/>
</dbReference>
<dbReference type="Proteomes" id="UP000270094">
    <property type="component" value="Unassembled WGS sequence"/>
</dbReference>
<feature type="chain" id="PRO_5018079823" description="Transthyretin-like family protein" evidence="5">
    <location>
        <begin position="20"/>
        <end position="137"/>
    </location>
</feature>